<reference evidence="8 9" key="1">
    <citation type="journal article" date="2024" name="Commun. Biol.">
        <title>Comparative genomic analysis of thermophilic fungi reveals convergent evolutionary adaptations and gene losses.</title>
        <authorList>
            <person name="Steindorff A.S."/>
            <person name="Aguilar-Pontes M.V."/>
            <person name="Robinson A.J."/>
            <person name="Andreopoulos B."/>
            <person name="LaButti K."/>
            <person name="Kuo A."/>
            <person name="Mondo S."/>
            <person name="Riley R."/>
            <person name="Otillar R."/>
            <person name="Haridas S."/>
            <person name="Lipzen A."/>
            <person name="Grimwood J."/>
            <person name="Schmutz J."/>
            <person name="Clum A."/>
            <person name="Reid I.D."/>
            <person name="Moisan M.C."/>
            <person name="Butler G."/>
            <person name="Nguyen T.T.M."/>
            <person name="Dewar K."/>
            <person name="Conant G."/>
            <person name="Drula E."/>
            <person name="Henrissat B."/>
            <person name="Hansel C."/>
            <person name="Singer S."/>
            <person name="Hutchinson M.I."/>
            <person name="de Vries R.P."/>
            <person name="Natvig D.O."/>
            <person name="Powell A.J."/>
            <person name="Tsang A."/>
            <person name="Grigoriev I.V."/>
        </authorList>
    </citation>
    <scope>NUCLEOTIDE SEQUENCE [LARGE SCALE GENOMIC DNA]</scope>
    <source>
        <strain evidence="8 9">CBS 620.91</strain>
    </source>
</reference>
<dbReference type="Pfam" id="PF03006">
    <property type="entry name" value="HlyIII"/>
    <property type="match status" value="1"/>
</dbReference>
<comment type="subcellular location">
    <subcellularLocation>
        <location evidence="1">Membrane</location>
        <topology evidence="1">Multi-pass membrane protein</topology>
    </subcellularLocation>
</comment>
<evidence type="ECO:0000313" key="8">
    <source>
        <dbReference type="EMBL" id="KAL1837727.1"/>
    </source>
</evidence>
<feature type="transmembrane region" description="Helical" evidence="7">
    <location>
        <begin position="290"/>
        <end position="310"/>
    </location>
</feature>
<organism evidence="8 9">
    <name type="scientific">Humicola insolens</name>
    <name type="common">Soft-rot fungus</name>
    <dbReference type="NCBI Taxonomy" id="85995"/>
    <lineage>
        <taxon>Eukaryota</taxon>
        <taxon>Fungi</taxon>
        <taxon>Dikarya</taxon>
        <taxon>Ascomycota</taxon>
        <taxon>Pezizomycotina</taxon>
        <taxon>Sordariomycetes</taxon>
        <taxon>Sordariomycetidae</taxon>
        <taxon>Sordariales</taxon>
        <taxon>Chaetomiaceae</taxon>
        <taxon>Mycothermus</taxon>
    </lineage>
</organism>
<evidence type="ECO:0000256" key="2">
    <source>
        <dbReference type="ARBA" id="ARBA00007018"/>
    </source>
</evidence>
<feature type="region of interest" description="Disordered" evidence="6">
    <location>
        <begin position="1"/>
        <end position="59"/>
    </location>
</feature>
<evidence type="ECO:0000256" key="5">
    <source>
        <dbReference type="ARBA" id="ARBA00023136"/>
    </source>
</evidence>
<dbReference type="PANTHER" id="PTHR20855">
    <property type="entry name" value="ADIPOR/PROGESTIN RECEPTOR-RELATED"/>
    <property type="match status" value="1"/>
</dbReference>
<evidence type="ECO:0000256" key="7">
    <source>
        <dbReference type="SAM" id="Phobius"/>
    </source>
</evidence>
<gene>
    <name evidence="8" type="ORF">VTJ49DRAFT_3443</name>
</gene>
<feature type="transmembrane region" description="Helical" evidence="7">
    <location>
        <begin position="330"/>
        <end position="350"/>
    </location>
</feature>
<feature type="transmembrane region" description="Helical" evidence="7">
    <location>
        <begin position="258"/>
        <end position="278"/>
    </location>
</feature>
<evidence type="ECO:0000256" key="4">
    <source>
        <dbReference type="ARBA" id="ARBA00022989"/>
    </source>
</evidence>
<proteinExistence type="inferred from homology"/>
<feature type="compositionally biased region" description="Basic and acidic residues" evidence="6">
    <location>
        <begin position="10"/>
        <end position="33"/>
    </location>
</feature>
<dbReference type="EMBL" id="JAZGSY010000267">
    <property type="protein sequence ID" value="KAL1837727.1"/>
    <property type="molecule type" value="Genomic_DNA"/>
</dbReference>
<sequence>MPRNGSAKSRASEPDAISELRARHPHQQPHEESSSSSSDQDEHQDPAPTTTTTRARRPSTTELLLHKAAELETTIATALTHLLHWDDLPAWRRDNPSILRGYRPTSNSFRASLHSLLHVHNETVNIWTHLLGCLAFFGVGVRWLVREVVAPRYETATSGDAVAFGCFFAGATVCLGASAAFHTLSNHSERVAKWGNKLDYSGIVFLIVGSYVAPLWYGFYCEAGLLTLYLGLISLLGLGCLVVSWFDHFRMPEWRPYRTLMFVGLGASGVIPILHTLTRSSFADLHQRMGLGWVLLQGILYIIGAFIYAVRFPERKWPGVFDIWGSSHQIFHVFVIVAAATHLYGMIAAFDHHHGIRLAQCDTVA</sequence>
<comment type="caution">
    <text evidence="8">The sequence shown here is derived from an EMBL/GenBank/DDBJ whole genome shotgun (WGS) entry which is preliminary data.</text>
</comment>
<accession>A0ABR3V7M9</accession>
<dbReference type="PANTHER" id="PTHR20855:SF52">
    <property type="entry name" value="ADIPONECTIN RECEPTOR PROTEIN"/>
    <property type="match status" value="1"/>
</dbReference>
<name>A0ABR3V7M9_HUMIN</name>
<feature type="transmembrane region" description="Helical" evidence="7">
    <location>
        <begin position="200"/>
        <end position="219"/>
    </location>
</feature>
<evidence type="ECO:0000313" key="9">
    <source>
        <dbReference type="Proteomes" id="UP001583172"/>
    </source>
</evidence>
<feature type="transmembrane region" description="Helical" evidence="7">
    <location>
        <begin position="157"/>
        <end position="180"/>
    </location>
</feature>
<feature type="transmembrane region" description="Helical" evidence="7">
    <location>
        <begin position="126"/>
        <end position="145"/>
    </location>
</feature>
<keyword evidence="9" id="KW-1185">Reference proteome</keyword>
<comment type="similarity">
    <text evidence="2">Belongs to the ADIPOR family.</text>
</comment>
<feature type="compositionally biased region" description="Low complexity" evidence="6">
    <location>
        <begin position="46"/>
        <end position="59"/>
    </location>
</feature>
<dbReference type="InterPro" id="IPR004254">
    <property type="entry name" value="AdipoR/HlyIII-related"/>
</dbReference>
<feature type="transmembrane region" description="Helical" evidence="7">
    <location>
        <begin position="226"/>
        <end position="246"/>
    </location>
</feature>
<evidence type="ECO:0000256" key="1">
    <source>
        <dbReference type="ARBA" id="ARBA00004141"/>
    </source>
</evidence>
<evidence type="ECO:0000256" key="6">
    <source>
        <dbReference type="SAM" id="MobiDB-lite"/>
    </source>
</evidence>
<evidence type="ECO:0000256" key="3">
    <source>
        <dbReference type="ARBA" id="ARBA00022692"/>
    </source>
</evidence>
<keyword evidence="5 7" id="KW-0472">Membrane</keyword>
<dbReference type="Proteomes" id="UP001583172">
    <property type="component" value="Unassembled WGS sequence"/>
</dbReference>
<keyword evidence="3 7" id="KW-0812">Transmembrane</keyword>
<protein>
    <submittedName>
        <fullName evidence="8">Uncharacterized protein</fullName>
    </submittedName>
</protein>
<keyword evidence="4 7" id="KW-1133">Transmembrane helix</keyword>